<dbReference type="Proteomes" id="UP000014760">
    <property type="component" value="Unassembled WGS sequence"/>
</dbReference>
<dbReference type="EMBL" id="KB308581">
    <property type="protein sequence ID" value="ELT97369.1"/>
    <property type="molecule type" value="Genomic_DNA"/>
</dbReference>
<evidence type="ECO:0000313" key="2">
    <source>
        <dbReference type="EnsemblMetazoa" id="CapteP185196"/>
    </source>
</evidence>
<protein>
    <recommendedName>
        <fullName evidence="4">Mab-21-like nucleotidyltransferase domain-containing protein</fullName>
    </recommendedName>
</protein>
<dbReference type="AlphaFoldDB" id="R7TUM4"/>
<evidence type="ECO:0000313" key="3">
    <source>
        <dbReference type="Proteomes" id="UP000014760"/>
    </source>
</evidence>
<reference evidence="2" key="3">
    <citation type="submission" date="2015-06" db="UniProtKB">
        <authorList>
            <consortium name="EnsemblMetazoa"/>
        </authorList>
    </citation>
    <scope>IDENTIFICATION</scope>
</reference>
<reference evidence="1 3" key="2">
    <citation type="journal article" date="2013" name="Nature">
        <title>Insights into bilaterian evolution from three spiralian genomes.</title>
        <authorList>
            <person name="Simakov O."/>
            <person name="Marletaz F."/>
            <person name="Cho S.J."/>
            <person name="Edsinger-Gonzales E."/>
            <person name="Havlak P."/>
            <person name="Hellsten U."/>
            <person name="Kuo D.H."/>
            <person name="Larsson T."/>
            <person name="Lv J."/>
            <person name="Arendt D."/>
            <person name="Savage R."/>
            <person name="Osoegawa K."/>
            <person name="de Jong P."/>
            <person name="Grimwood J."/>
            <person name="Chapman J.A."/>
            <person name="Shapiro H."/>
            <person name="Aerts A."/>
            <person name="Otillar R.P."/>
            <person name="Terry A.Y."/>
            <person name="Boore J.L."/>
            <person name="Grigoriev I.V."/>
            <person name="Lindberg D.R."/>
            <person name="Seaver E.C."/>
            <person name="Weisblat D.A."/>
            <person name="Putnam N.H."/>
            <person name="Rokhsar D.S."/>
        </authorList>
    </citation>
    <scope>NUCLEOTIDE SEQUENCE</scope>
    <source>
        <strain evidence="1 3">I ESC-2004</strain>
    </source>
</reference>
<sequence>MTLGNLYDILPRIHLYVPTCLPDLKDFQPGHLNVFLFDSMKKYLLKLPPLEGSHLSFLRCDPMKVGVCLDLVFNGPLYKNLHISVDLVPCLPLKIPLPTTKHIEWPAPVDFSRCQLYGLLRDGSSGFDMSCTDYEEVLFHSLPKTAKEAYVLGKAIGSGHFEWCGKGFRGSFNPSYMMKKALLIAFQQHKDTQEVSRHEWLERIISVRSKLEEIIRDHDGHRCIFHADKWTPGETLRLNLSF</sequence>
<evidence type="ECO:0000313" key="1">
    <source>
        <dbReference type="EMBL" id="ELT97369.1"/>
    </source>
</evidence>
<organism evidence="1">
    <name type="scientific">Capitella teleta</name>
    <name type="common">Polychaete worm</name>
    <dbReference type="NCBI Taxonomy" id="283909"/>
    <lineage>
        <taxon>Eukaryota</taxon>
        <taxon>Metazoa</taxon>
        <taxon>Spiralia</taxon>
        <taxon>Lophotrochozoa</taxon>
        <taxon>Annelida</taxon>
        <taxon>Polychaeta</taxon>
        <taxon>Sedentaria</taxon>
        <taxon>Scolecida</taxon>
        <taxon>Capitellidae</taxon>
        <taxon>Capitella</taxon>
    </lineage>
</organism>
<dbReference type="HOGENOM" id="CLU_100347_0_0_1"/>
<keyword evidence="3" id="KW-1185">Reference proteome</keyword>
<accession>R7TUM4</accession>
<dbReference type="OrthoDB" id="5947484at2759"/>
<reference evidence="3" key="1">
    <citation type="submission" date="2012-12" db="EMBL/GenBank/DDBJ databases">
        <authorList>
            <person name="Hellsten U."/>
            <person name="Grimwood J."/>
            <person name="Chapman J.A."/>
            <person name="Shapiro H."/>
            <person name="Aerts A."/>
            <person name="Otillar R.P."/>
            <person name="Terry A.Y."/>
            <person name="Boore J.L."/>
            <person name="Simakov O."/>
            <person name="Marletaz F."/>
            <person name="Cho S.-J."/>
            <person name="Edsinger-Gonzales E."/>
            <person name="Havlak P."/>
            <person name="Kuo D.-H."/>
            <person name="Larsson T."/>
            <person name="Lv J."/>
            <person name="Arendt D."/>
            <person name="Savage R."/>
            <person name="Osoegawa K."/>
            <person name="de Jong P."/>
            <person name="Lindberg D.R."/>
            <person name="Seaver E.C."/>
            <person name="Weisblat D.A."/>
            <person name="Putnam N.H."/>
            <person name="Grigoriev I.V."/>
            <person name="Rokhsar D.S."/>
        </authorList>
    </citation>
    <scope>NUCLEOTIDE SEQUENCE</scope>
    <source>
        <strain evidence="3">I ESC-2004</strain>
    </source>
</reference>
<evidence type="ECO:0008006" key="4">
    <source>
        <dbReference type="Google" id="ProtNLM"/>
    </source>
</evidence>
<proteinExistence type="predicted"/>
<dbReference type="EMBL" id="AMQN01010942">
    <property type="status" value="NOT_ANNOTATED_CDS"/>
    <property type="molecule type" value="Genomic_DNA"/>
</dbReference>
<name>R7TUM4_CAPTE</name>
<gene>
    <name evidence="1" type="ORF">CAPTEDRAFT_185196</name>
</gene>
<dbReference type="EnsemblMetazoa" id="CapteT185196">
    <property type="protein sequence ID" value="CapteP185196"/>
    <property type="gene ID" value="CapteG185196"/>
</dbReference>